<evidence type="ECO:0000313" key="2">
    <source>
        <dbReference type="EMBL" id="MFB9074607.1"/>
    </source>
</evidence>
<comment type="caution">
    <text evidence="2">The sequence shown here is derived from an EMBL/GenBank/DDBJ whole genome shotgun (WGS) entry which is preliminary data.</text>
</comment>
<name>A0ABV5G6N6_9MICC</name>
<sequence>MRHGPERPVRSGRLATAGRPGGGPSSSSGGLIPGTARLVGRTVPGLVHGRDPLQPGADSEDPGTRGPGRHGRALRRGVLRGGQRLPVRRDPAGTAARRDGCQHPDADLRTQSADGPLGARGRSGPAVPGPGTAGGSGIRGALRTNQLAFAEGPAAGPDAATG</sequence>
<protein>
    <submittedName>
        <fullName evidence="2">Uncharacterized protein</fullName>
    </submittedName>
</protein>
<evidence type="ECO:0000256" key="1">
    <source>
        <dbReference type="SAM" id="MobiDB-lite"/>
    </source>
</evidence>
<keyword evidence="3" id="KW-1185">Reference proteome</keyword>
<dbReference type="EMBL" id="JBHMFI010000002">
    <property type="protein sequence ID" value="MFB9074607.1"/>
    <property type="molecule type" value="Genomic_DNA"/>
</dbReference>
<feature type="compositionally biased region" description="Low complexity" evidence="1">
    <location>
        <begin position="25"/>
        <end position="34"/>
    </location>
</feature>
<reference evidence="2 3" key="1">
    <citation type="submission" date="2024-09" db="EMBL/GenBank/DDBJ databases">
        <authorList>
            <person name="Sun Q."/>
            <person name="Mori K."/>
        </authorList>
    </citation>
    <scope>NUCLEOTIDE SEQUENCE [LARGE SCALE GENOMIC DNA]</scope>
    <source>
        <strain evidence="2 3">CCM 7609</strain>
    </source>
</reference>
<feature type="region of interest" description="Disordered" evidence="1">
    <location>
        <begin position="1"/>
        <end position="139"/>
    </location>
</feature>
<feature type="compositionally biased region" description="Basic residues" evidence="1">
    <location>
        <begin position="67"/>
        <end position="78"/>
    </location>
</feature>
<accession>A0ABV5G6N6</accession>
<organism evidence="2 3">
    <name type="scientific">Citricoccus parietis</name>
    <dbReference type="NCBI Taxonomy" id="592307"/>
    <lineage>
        <taxon>Bacteria</taxon>
        <taxon>Bacillati</taxon>
        <taxon>Actinomycetota</taxon>
        <taxon>Actinomycetes</taxon>
        <taxon>Micrococcales</taxon>
        <taxon>Micrococcaceae</taxon>
        <taxon>Citricoccus</taxon>
    </lineage>
</organism>
<dbReference type="Proteomes" id="UP001589575">
    <property type="component" value="Unassembled WGS sequence"/>
</dbReference>
<proteinExistence type="predicted"/>
<feature type="compositionally biased region" description="Basic and acidic residues" evidence="1">
    <location>
        <begin position="87"/>
        <end position="108"/>
    </location>
</feature>
<gene>
    <name evidence="2" type="ORF">ACFFX0_26825</name>
</gene>
<evidence type="ECO:0000313" key="3">
    <source>
        <dbReference type="Proteomes" id="UP001589575"/>
    </source>
</evidence>